<evidence type="ECO:0000256" key="2">
    <source>
        <dbReference type="ARBA" id="ARBA00009473"/>
    </source>
</evidence>
<evidence type="ECO:0000256" key="1">
    <source>
        <dbReference type="ARBA" id="ARBA00004816"/>
    </source>
</evidence>
<gene>
    <name evidence="9" type="ORF">ED28_15755</name>
</gene>
<dbReference type="CDD" id="cd00959">
    <property type="entry name" value="DeoC"/>
    <property type="match status" value="1"/>
</dbReference>
<keyword evidence="5 9" id="KW-0456">Lyase</keyword>
<keyword evidence="6" id="KW-0704">Schiff base</keyword>
<dbReference type="AlphaFoldDB" id="A0A443I9T9"/>
<dbReference type="InterPro" id="IPR013785">
    <property type="entry name" value="Aldolase_TIM"/>
</dbReference>
<comment type="similarity">
    <text evidence="2">Belongs to the DeoC/FbaB aldolase family. DeoC type 2 subfamily.</text>
</comment>
<evidence type="ECO:0000256" key="7">
    <source>
        <dbReference type="ARBA" id="ARBA00048791"/>
    </source>
</evidence>
<protein>
    <recommendedName>
        <fullName evidence="3 8">Deoxyribose-phosphate aldolase</fullName>
        <ecNumber evidence="3 8">4.1.2.4</ecNumber>
    </recommendedName>
</protein>
<dbReference type="PANTHER" id="PTHR10889">
    <property type="entry name" value="DEOXYRIBOSE-PHOSPHATE ALDOLASE"/>
    <property type="match status" value="1"/>
</dbReference>
<dbReference type="Proteomes" id="UP000288794">
    <property type="component" value="Unassembled WGS sequence"/>
</dbReference>
<dbReference type="EMBL" id="JMEE01000044">
    <property type="protein sequence ID" value="RWR00908.1"/>
    <property type="molecule type" value="Genomic_DNA"/>
</dbReference>
<dbReference type="GO" id="GO:0016052">
    <property type="term" value="P:carbohydrate catabolic process"/>
    <property type="evidence" value="ECO:0007669"/>
    <property type="project" value="TreeGrafter"/>
</dbReference>
<proteinExistence type="inferred from homology"/>
<dbReference type="PANTHER" id="PTHR10889:SF3">
    <property type="entry name" value="DEOXYRIBOSE-PHOSPHATE ALDOLASE"/>
    <property type="match status" value="1"/>
</dbReference>
<dbReference type="Pfam" id="PF01791">
    <property type="entry name" value="DeoC"/>
    <property type="match status" value="1"/>
</dbReference>
<dbReference type="EC" id="4.1.2.4" evidence="3 8"/>
<sequence length="259" mass="27371">MTDVTAAALRALKLMDLTTLNDDDTAEKVIALCHQAKSPAGSTAAICIYPRFIPIARKTLAEQGTPDIRIATVTNFPHGNDDIDIAVAETRAAIAYGADEVDVVFPYRTLIAGDTQTGFVLVKACKAACAEANVLLKVIIETGELQKAELIRQASEIAIDAGADFIKTSTGKVSVNATPEVAEIMMRVIRDKGVKANVGFKPAGGVRTAEDAAIYLKLADDILGSDWADARHFRFGASSLLASLLSAAGYHGATSDSQY</sequence>
<dbReference type="FunFam" id="3.20.20.70:FF:000034">
    <property type="entry name" value="Deoxyribose-phosphate aldolase"/>
    <property type="match status" value="1"/>
</dbReference>
<comment type="catalytic activity">
    <reaction evidence="7">
        <text>2-deoxy-D-ribose 5-phosphate = D-glyceraldehyde 3-phosphate + acetaldehyde</text>
        <dbReference type="Rhea" id="RHEA:12821"/>
        <dbReference type="ChEBI" id="CHEBI:15343"/>
        <dbReference type="ChEBI" id="CHEBI:59776"/>
        <dbReference type="ChEBI" id="CHEBI:62877"/>
        <dbReference type="EC" id="4.1.2.4"/>
    </reaction>
</comment>
<dbReference type="RefSeq" id="WP_128178988.1">
    <property type="nucleotide sequence ID" value="NZ_CP071409.1"/>
</dbReference>
<evidence type="ECO:0000313" key="10">
    <source>
        <dbReference type="Proteomes" id="UP000288794"/>
    </source>
</evidence>
<dbReference type="GO" id="GO:0004139">
    <property type="term" value="F:deoxyribose-phosphate aldolase activity"/>
    <property type="evidence" value="ECO:0007669"/>
    <property type="project" value="UniProtKB-UniRule"/>
</dbReference>
<organism evidence="9 10">
    <name type="scientific">[Pantoea] beijingensis</name>
    <dbReference type="NCBI Taxonomy" id="1324864"/>
    <lineage>
        <taxon>Bacteria</taxon>
        <taxon>Pseudomonadati</taxon>
        <taxon>Pseudomonadota</taxon>
        <taxon>Gammaproteobacteria</taxon>
        <taxon>Enterobacterales</taxon>
        <taxon>Erwiniaceae</taxon>
        <taxon>Erwinia</taxon>
    </lineage>
</organism>
<dbReference type="SMART" id="SM01133">
    <property type="entry name" value="DeoC"/>
    <property type="match status" value="1"/>
</dbReference>
<comment type="pathway">
    <text evidence="1">Carbohydrate degradation; 2-deoxy-D-ribose 1-phosphate degradation; D-glyceraldehyde 3-phosphate and acetaldehyde from 2-deoxy-alpha-D-ribose 1-phosphate: step 2/2.</text>
</comment>
<keyword evidence="4" id="KW-0963">Cytoplasm</keyword>
<accession>A0A443I9T9</accession>
<comment type="caution">
    <text evidence="9">The sequence shown here is derived from an EMBL/GenBank/DDBJ whole genome shotgun (WGS) entry which is preliminary data.</text>
</comment>
<dbReference type="NCBIfam" id="TIGR00126">
    <property type="entry name" value="deoC"/>
    <property type="match status" value="1"/>
</dbReference>
<evidence type="ECO:0000256" key="3">
    <source>
        <dbReference type="ARBA" id="ARBA00012515"/>
    </source>
</evidence>
<dbReference type="Gene3D" id="3.20.20.70">
    <property type="entry name" value="Aldolase class I"/>
    <property type="match status" value="1"/>
</dbReference>
<dbReference type="GO" id="GO:0009264">
    <property type="term" value="P:deoxyribonucleotide catabolic process"/>
    <property type="evidence" value="ECO:0007669"/>
    <property type="project" value="UniProtKB-UniRule"/>
</dbReference>
<dbReference type="InterPro" id="IPR011343">
    <property type="entry name" value="DeoC"/>
</dbReference>
<evidence type="ECO:0000256" key="8">
    <source>
        <dbReference type="NCBIfam" id="TIGR00126"/>
    </source>
</evidence>
<dbReference type="PIRSF" id="PIRSF001357">
    <property type="entry name" value="DeoC"/>
    <property type="match status" value="1"/>
</dbReference>
<dbReference type="SUPFAM" id="SSF51569">
    <property type="entry name" value="Aldolase"/>
    <property type="match status" value="1"/>
</dbReference>
<dbReference type="InterPro" id="IPR002915">
    <property type="entry name" value="DeoC/FbaB/LacD_aldolase"/>
</dbReference>
<evidence type="ECO:0000256" key="6">
    <source>
        <dbReference type="ARBA" id="ARBA00023270"/>
    </source>
</evidence>
<reference evidence="9 10" key="1">
    <citation type="submission" date="2014-04" db="EMBL/GenBank/DDBJ databases">
        <title>Draft genome sequence of Pantoea beijingensis strain LMG 27579, an emerging pathogen to Pleurotus eryngii with potential industrial application.</title>
        <authorList>
            <person name="Xu F."/>
            <person name="Liu Y."/>
            <person name="Wang S."/>
            <person name="Yin Y."/>
            <person name="Ma Y."/>
            <person name="Zhao S."/>
            <person name="Rong C."/>
        </authorList>
    </citation>
    <scope>NUCLEOTIDE SEQUENCE [LARGE SCALE GENOMIC DNA]</scope>
    <source>
        <strain evidence="9 10">LMG 27579</strain>
    </source>
</reference>
<evidence type="ECO:0000313" key="9">
    <source>
        <dbReference type="EMBL" id="RWR00908.1"/>
    </source>
</evidence>
<keyword evidence="10" id="KW-1185">Reference proteome</keyword>
<dbReference type="GO" id="GO:0005737">
    <property type="term" value="C:cytoplasm"/>
    <property type="evidence" value="ECO:0007669"/>
    <property type="project" value="InterPro"/>
</dbReference>
<name>A0A443I9T9_9GAMM</name>
<evidence type="ECO:0000256" key="5">
    <source>
        <dbReference type="ARBA" id="ARBA00023239"/>
    </source>
</evidence>
<evidence type="ECO:0000256" key="4">
    <source>
        <dbReference type="ARBA" id="ARBA00022490"/>
    </source>
</evidence>